<comment type="caution">
    <text evidence="7">The sequence shown here is derived from an EMBL/GenBank/DDBJ whole genome shotgun (WGS) entry which is preliminary data.</text>
</comment>
<evidence type="ECO:0000259" key="6">
    <source>
        <dbReference type="PROSITE" id="PS51387"/>
    </source>
</evidence>
<keyword evidence="8" id="KW-1185">Reference proteome</keyword>
<proteinExistence type="inferred from homology"/>
<comment type="similarity">
    <text evidence="2">Belongs to the oxygen-dependent FAD-linked oxidoreductase family.</text>
</comment>
<evidence type="ECO:0000256" key="2">
    <source>
        <dbReference type="ARBA" id="ARBA00005466"/>
    </source>
</evidence>
<organism evidence="7 8">
    <name type="scientific">Hyalangium minutum</name>
    <dbReference type="NCBI Taxonomy" id="394096"/>
    <lineage>
        <taxon>Bacteria</taxon>
        <taxon>Pseudomonadati</taxon>
        <taxon>Myxococcota</taxon>
        <taxon>Myxococcia</taxon>
        <taxon>Myxococcales</taxon>
        <taxon>Cystobacterineae</taxon>
        <taxon>Archangiaceae</taxon>
        <taxon>Hyalangium</taxon>
    </lineage>
</organism>
<dbReference type="Pfam" id="PF08031">
    <property type="entry name" value="BBE"/>
    <property type="match status" value="1"/>
</dbReference>
<dbReference type="Proteomes" id="UP000028725">
    <property type="component" value="Unassembled WGS sequence"/>
</dbReference>
<dbReference type="InterPro" id="IPR012951">
    <property type="entry name" value="BBE"/>
</dbReference>
<evidence type="ECO:0000256" key="3">
    <source>
        <dbReference type="ARBA" id="ARBA00022630"/>
    </source>
</evidence>
<dbReference type="RefSeq" id="WP_169787110.1">
    <property type="nucleotide sequence ID" value="NZ_JMCB01000013.1"/>
</dbReference>
<dbReference type="PROSITE" id="PS51387">
    <property type="entry name" value="FAD_PCMH"/>
    <property type="match status" value="1"/>
</dbReference>
<protein>
    <submittedName>
        <fullName evidence="7">Putative oxidoreductase</fullName>
    </submittedName>
</protein>
<sequence>MELNYDVKKIEIKRRIAEWARRPDSDFTRFQITRQQAIDLTWETSGRLVFPWDPEYDPLRAVAYVNFENVRPAAIGVCETMHDVRAFMRFIRAQREVNPSFRWVPRSGGHSTAGYCTVEGGLMLDVRGLNDVFVQPQRKLVHVGPGVQMRDFYRATYPYGLFAPAAICPDVRVGGMMQGGGFGFASRMFGMNCDAVSEVELVLADGRPVIANELNNRDLFWAVRGGTGNQFGILTRVSYRLSQLSEVGAVLLQFNLGTDAEAAQGAAALDLLQRKFMGSNHDRRLGYLCVIQHGPNWAGPYLLVRVMYRGDTSVWRQMLGELIAMPGCQIQWEARGSYYSMNNKLMGYAQEPDTLGDELTTLATVPPQEKQTRYYERPLGVAAWRQMVDHIRSAATTLAFAPQMVIEPAGGAINERSRGFNAYIHRRADFNTYLNTYWDTPAEKSKAFTFMDRWLEIGRPFSNGEAYQNYPKPYYTNWARRYWAEYYPVLCLIKRKYDPTNVFSFEQSIGADGQLASSSIGDISELVPDIARALRKPVVLPEEMEEEDSVA</sequence>
<evidence type="ECO:0000256" key="1">
    <source>
        <dbReference type="ARBA" id="ARBA00001974"/>
    </source>
</evidence>
<keyword evidence="4" id="KW-0274">FAD</keyword>
<dbReference type="InterPro" id="IPR050416">
    <property type="entry name" value="FAD-linked_Oxidoreductase"/>
</dbReference>
<keyword evidence="5" id="KW-0560">Oxidoreductase</keyword>
<dbReference type="Gene3D" id="3.30.465.10">
    <property type="match status" value="1"/>
</dbReference>
<dbReference type="InterPro" id="IPR016169">
    <property type="entry name" value="FAD-bd_PCMH_sub2"/>
</dbReference>
<dbReference type="InterPro" id="IPR006094">
    <property type="entry name" value="Oxid_FAD_bind_N"/>
</dbReference>
<gene>
    <name evidence="7" type="ORF">DB31_1645</name>
</gene>
<dbReference type="PANTHER" id="PTHR42973">
    <property type="entry name" value="BINDING OXIDOREDUCTASE, PUTATIVE (AFU_ORTHOLOGUE AFUA_1G17690)-RELATED"/>
    <property type="match status" value="1"/>
</dbReference>
<feature type="domain" description="FAD-binding PCMH-type" evidence="6">
    <location>
        <begin position="67"/>
        <end position="244"/>
    </location>
</feature>
<reference evidence="7 8" key="1">
    <citation type="submission" date="2014-04" db="EMBL/GenBank/DDBJ databases">
        <title>Genome assembly of Hyalangium minutum DSM 14724.</title>
        <authorList>
            <person name="Sharma G."/>
            <person name="Subramanian S."/>
        </authorList>
    </citation>
    <scope>NUCLEOTIDE SEQUENCE [LARGE SCALE GENOMIC DNA]</scope>
    <source>
        <strain evidence="7 8">DSM 14724</strain>
    </source>
</reference>
<dbReference type="Pfam" id="PF01565">
    <property type="entry name" value="FAD_binding_4"/>
    <property type="match status" value="1"/>
</dbReference>
<evidence type="ECO:0000313" key="8">
    <source>
        <dbReference type="Proteomes" id="UP000028725"/>
    </source>
</evidence>
<dbReference type="GO" id="GO:0016491">
    <property type="term" value="F:oxidoreductase activity"/>
    <property type="evidence" value="ECO:0007669"/>
    <property type="project" value="UniProtKB-KW"/>
</dbReference>
<dbReference type="STRING" id="394096.DB31_1645"/>
<comment type="cofactor">
    <cofactor evidence="1">
        <name>FAD</name>
        <dbReference type="ChEBI" id="CHEBI:57692"/>
    </cofactor>
</comment>
<evidence type="ECO:0000256" key="5">
    <source>
        <dbReference type="ARBA" id="ARBA00023002"/>
    </source>
</evidence>
<dbReference type="Gene3D" id="3.40.462.20">
    <property type="match status" value="1"/>
</dbReference>
<keyword evidence="3" id="KW-0285">Flavoprotein</keyword>
<dbReference type="SUPFAM" id="SSF56176">
    <property type="entry name" value="FAD-binding/transporter-associated domain-like"/>
    <property type="match status" value="1"/>
</dbReference>
<name>A0A085WAB4_9BACT</name>
<dbReference type="InterPro" id="IPR036318">
    <property type="entry name" value="FAD-bd_PCMH-like_sf"/>
</dbReference>
<dbReference type="PANTHER" id="PTHR42973:SF39">
    <property type="entry name" value="FAD-BINDING PCMH-TYPE DOMAIN-CONTAINING PROTEIN"/>
    <property type="match status" value="1"/>
</dbReference>
<accession>A0A085WAB4</accession>
<dbReference type="GO" id="GO:0071949">
    <property type="term" value="F:FAD binding"/>
    <property type="evidence" value="ECO:0007669"/>
    <property type="project" value="InterPro"/>
</dbReference>
<evidence type="ECO:0000313" key="7">
    <source>
        <dbReference type="EMBL" id="KFE64627.1"/>
    </source>
</evidence>
<dbReference type="InterPro" id="IPR016166">
    <property type="entry name" value="FAD-bd_PCMH"/>
</dbReference>
<dbReference type="AlphaFoldDB" id="A0A085WAB4"/>
<evidence type="ECO:0000256" key="4">
    <source>
        <dbReference type="ARBA" id="ARBA00022827"/>
    </source>
</evidence>
<dbReference type="EMBL" id="JMCB01000013">
    <property type="protein sequence ID" value="KFE64627.1"/>
    <property type="molecule type" value="Genomic_DNA"/>
</dbReference>